<organism evidence="2">
    <name type="scientific">mine drainage metagenome</name>
    <dbReference type="NCBI Taxonomy" id="410659"/>
    <lineage>
        <taxon>unclassified sequences</taxon>
        <taxon>metagenomes</taxon>
        <taxon>ecological metagenomes</taxon>
    </lineage>
</organism>
<reference evidence="2" key="1">
    <citation type="submission" date="2016-10" db="EMBL/GenBank/DDBJ databases">
        <title>Sequence of Gallionella enrichment culture.</title>
        <authorList>
            <person name="Poehlein A."/>
            <person name="Muehling M."/>
            <person name="Daniel R."/>
        </authorList>
    </citation>
    <scope>NUCLEOTIDE SEQUENCE</scope>
</reference>
<evidence type="ECO:0000313" key="2">
    <source>
        <dbReference type="EMBL" id="OIR14940.1"/>
    </source>
</evidence>
<dbReference type="InterPro" id="IPR051783">
    <property type="entry name" value="NAD(P)-dependent_oxidoreduct"/>
</dbReference>
<accession>A0A1J5TMK9</accession>
<dbReference type="GO" id="GO:0005737">
    <property type="term" value="C:cytoplasm"/>
    <property type="evidence" value="ECO:0007669"/>
    <property type="project" value="TreeGrafter"/>
</dbReference>
<keyword evidence="2" id="KW-0413">Isomerase</keyword>
<gene>
    <name evidence="2" type="ORF">GALL_40560</name>
</gene>
<dbReference type="AlphaFoldDB" id="A0A1J5TMK9"/>
<dbReference type="EMBL" id="MLJW01000010">
    <property type="protein sequence ID" value="OIR14940.1"/>
    <property type="molecule type" value="Genomic_DNA"/>
</dbReference>
<sequence length="294" mass="32643">MRGHRVVATGRRALGHPDYVQQDLTRTCNFKATPDVVVHAAARSSPWGSERKFHQQNIEATRHVIEFCRSRGRPHLVFISTSAVMYTNAHQFDLDETSPLPSHAINRYAASKRRAEALVQDYEGPWCIVRPRAVFGPGDTVVFPRILKAARTGRLPIIESDQPVKGDLIYIDTLVDYLLRIVELRTTGLYLLTNNCPVLILDFLGSVFARLKLPTPKRRVPVGRAMATAAVLEAAYGLLPFLGEPPLTRFGVSVFAYSKTFDVSKALRDLGPPSVSLGDGVNRFVESLLQNPTP</sequence>
<dbReference type="Pfam" id="PF01370">
    <property type="entry name" value="Epimerase"/>
    <property type="match status" value="1"/>
</dbReference>
<dbReference type="PANTHER" id="PTHR48079">
    <property type="entry name" value="PROTEIN YEEZ"/>
    <property type="match status" value="1"/>
</dbReference>
<proteinExistence type="predicted"/>
<dbReference type="SUPFAM" id="SSF51735">
    <property type="entry name" value="NAD(P)-binding Rossmann-fold domains"/>
    <property type="match status" value="1"/>
</dbReference>
<dbReference type="PANTHER" id="PTHR48079:SF6">
    <property type="entry name" value="NAD(P)-BINDING DOMAIN-CONTAINING PROTEIN-RELATED"/>
    <property type="match status" value="1"/>
</dbReference>
<protein>
    <submittedName>
        <fullName evidence="2">3 beta-hydroxysteroid dehydrogenase/delta 5--&gt;4-isomerase</fullName>
    </submittedName>
</protein>
<dbReference type="GO" id="GO:0004029">
    <property type="term" value="F:aldehyde dehydrogenase (NAD+) activity"/>
    <property type="evidence" value="ECO:0007669"/>
    <property type="project" value="TreeGrafter"/>
</dbReference>
<dbReference type="InterPro" id="IPR001509">
    <property type="entry name" value="Epimerase_deHydtase"/>
</dbReference>
<dbReference type="InterPro" id="IPR036291">
    <property type="entry name" value="NAD(P)-bd_dom_sf"/>
</dbReference>
<dbReference type="Gene3D" id="3.40.50.720">
    <property type="entry name" value="NAD(P)-binding Rossmann-like Domain"/>
    <property type="match status" value="1"/>
</dbReference>
<dbReference type="GO" id="GO:0016853">
    <property type="term" value="F:isomerase activity"/>
    <property type="evidence" value="ECO:0007669"/>
    <property type="project" value="UniProtKB-KW"/>
</dbReference>
<evidence type="ECO:0000259" key="1">
    <source>
        <dbReference type="Pfam" id="PF01370"/>
    </source>
</evidence>
<comment type="caution">
    <text evidence="2">The sequence shown here is derived from an EMBL/GenBank/DDBJ whole genome shotgun (WGS) entry which is preliminary data.</text>
</comment>
<feature type="domain" description="NAD-dependent epimerase/dehydratase" evidence="1">
    <location>
        <begin position="3"/>
        <end position="184"/>
    </location>
</feature>
<name>A0A1J5TMK9_9ZZZZ</name>